<feature type="region of interest" description="Disordered" evidence="8">
    <location>
        <begin position="1"/>
        <end position="30"/>
    </location>
</feature>
<keyword evidence="11" id="KW-1185">Reference proteome</keyword>
<name>A0A949NAA2_9ACTN</name>
<keyword evidence="3" id="KW-1003">Cell membrane</keyword>
<keyword evidence="2 7" id="KW-0813">Transport</keyword>
<evidence type="ECO:0000256" key="3">
    <source>
        <dbReference type="ARBA" id="ARBA00022475"/>
    </source>
</evidence>
<evidence type="ECO:0000256" key="4">
    <source>
        <dbReference type="ARBA" id="ARBA00022692"/>
    </source>
</evidence>
<evidence type="ECO:0000256" key="7">
    <source>
        <dbReference type="RuleBase" id="RU363032"/>
    </source>
</evidence>
<gene>
    <name evidence="10" type="ORF">JGS22_023135</name>
</gene>
<evidence type="ECO:0000256" key="6">
    <source>
        <dbReference type="ARBA" id="ARBA00023136"/>
    </source>
</evidence>
<feature type="transmembrane region" description="Helical" evidence="7">
    <location>
        <begin position="334"/>
        <end position="358"/>
    </location>
</feature>
<sequence length="366" mass="41096">MKNDVRTVDERSTGGTSERSGAKGGARRPDPLPISQWPLFASAFLLPPRFTPPRVKNDRRYRNLDKYRFVFWFLSIPLVLYAIFVISPFFQAFYYSLTDWTGFSSDFSFVGLDNYSRLMDDPTFWQSMRNSLFLLVVAPLATLAMGLFFAFMLQAGGRGKKNEAVSGVTGAKFYKIVYFFPQVISVAIIGVVWAAMFDPITGPLNEVLRVAGLDSLTQNWLADPNIALWCVLFVLCWMFVGFYVVLFSAAMGAIPKEIYEAALLDGARRPTTFFRVTLPLIRDTVHTGWIYMGIQALDAFAIVHIMTINKGGPGDSTLVTPVYLYKKAFDSGEAGYATAIGVLLLLVTMAFSVVMMLFSRRERIEY</sequence>
<dbReference type="InterPro" id="IPR051393">
    <property type="entry name" value="ABC_transporter_permease"/>
</dbReference>
<dbReference type="Pfam" id="PF00528">
    <property type="entry name" value="BPD_transp_1"/>
    <property type="match status" value="1"/>
</dbReference>
<evidence type="ECO:0000256" key="8">
    <source>
        <dbReference type="SAM" id="MobiDB-lite"/>
    </source>
</evidence>
<accession>A0A949NAA2</accession>
<dbReference type="GO" id="GO:0055085">
    <property type="term" value="P:transmembrane transport"/>
    <property type="evidence" value="ECO:0007669"/>
    <property type="project" value="InterPro"/>
</dbReference>
<reference evidence="10" key="1">
    <citation type="submission" date="2021-06" db="EMBL/GenBank/DDBJ databases">
        <title>Sequencing of actinobacteria type strains.</title>
        <authorList>
            <person name="Nguyen G.-S."/>
            <person name="Wentzel A."/>
        </authorList>
    </citation>
    <scope>NUCLEOTIDE SEQUENCE</scope>
    <source>
        <strain evidence="10">P38-E01</strain>
    </source>
</reference>
<proteinExistence type="inferred from homology"/>
<feature type="transmembrane region" description="Helical" evidence="7">
    <location>
        <begin position="176"/>
        <end position="196"/>
    </location>
</feature>
<feature type="compositionally biased region" description="Basic and acidic residues" evidence="8">
    <location>
        <begin position="1"/>
        <end position="12"/>
    </location>
</feature>
<evidence type="ECO:0000256" key="1">
    <source>
        <dbReference type="ARBA" id="ARBA00004651"/>
    </source>
</evidence>
<dbReference type="InterPro" id="IPR035906">
    <property type="entry name" value="MetI-like_sf"/>
</dbReference>
<keyword evidence="5 7" id="KW-1133">Transmembrane helix</keyword>
<dbReference type="Proteomes" id="UP000694501">
    <property type="component" value="Unassembled WGS sequence"/>
</dbReference>
<evidence type="ECO:0000313" key="11">
    <source>
        <dbReference type="Proteomes" id="UP000694501"/>
    </source>
</evidence>
<dbReference type="PROSITE" id="PS50928">
    <property type="entry name" value="ABC_TM1"/>
    <property type="match status" value="1"/>
</dbReference>
<comment type="subcellular location">
    <subcellularLocation>
        <location evidence="1 7">Cell membrane</location>
        <topology evidence="1 7">Multi-pass membrane protein</topology>
    </subcellularLocation>
</comment>
<dbReference type="Gene3D" id="1.10.3720.10">
    <property type="entry name" value="MetI-like"/>
    <property type="match status" value="1"/>
</dbReference>
<dbReference type="PANTHER" id="PTHR30193">
    <property type="entry name" value="ABC TRANSPORTER PERMEASE PROTEIN"/>
    <property type="match status" value="1"/>
</dbReference>
<feature type="transmembrane region" description="Helical" evidence="7">
    <location>
        <begin position="132"/>
        <end position="155"/>
    </location>
</feature>
<keyword evidence="4 7" id="KW-0812">Transmembrane</keyword>
<feature type="transmembrane region" description="Helical" evidence="7">
    <location>
        <begin position="289"/>
        <end position="308"/>
    </location>
</feature>
<dbReference type="CDD" id="cd06261">
    <property type="entry name" value="TM_PBP2"/>
    <property type="match status" value="1"/>
</dbReference>
<dbReference type="AlphaFoldDB" id="A0A949NAA2"/>
<comment type="caution">
    <text evidence="10">The sequence shown here is derived from an EMBL/GenBank/DDBJ whole genome shotgun (WGS) entry which is preliminary data.</text>
</comment>
<keyword evidence="6 7" id="KW-0472">Membrane</keyword>
<dbReference type="PANTHER" id="PTHR30193:SF41">
    <property type="entry name" value="DIACETYLCHITOBIOSE UPTAKE SYSTEM PERMEASE PROTEIN NGCF"/>
    <property type="match status" value="1"/>
</dbReference>
<feature type="domain" description="ABC transmembrane type-1" evidence="9">
    <location>
        <begin position="128"/>
        <end position="355"/>
    </location>
</feature>
<feature type="transmembrane region" description="Helical" evidence="7">
    <location>
        <begin position="69"/>
        <end position="90"/>
    </location>
</feature>
<dbReference type="SUPFAM" id="SSF161098">
    <property type="entry name" value="MetI-like"/>
    <property type="match status" value="1"/>
</dbReference>
<evidence type="ECO:0000256" key="2">
    <source>
        <dbReference type="ARBA" id="ARBA00022448"/>
    </source>
</evidence>
<dbReference type="EMBL" id="JAELVF020000004">
    <property type="protein sequence ID" value="MBU7600441.1"/>
    <property type="molecule type" value="Genomic_DNA"/>
</dbReference>
<protein>
    <submittedName>
        <fullName evidence="10">Sugar ABC transporter permease</fullName>
    </submittedName>
</protein>
<feature type="transmembrane region" description="Helical" evidence="7">
    <location>
        <begin position="226"/>
        <end position="246"/>
    </location>
</feature>
<comment type="similarity">
    <text evidence="7">Belongs to the binding-protein-dependent transport system permease family.</text>
</comment>
<evidence type="ECO:0000259" key="9">
    <source>
        <dbReference type="PROSITE" id="PS50928"/>
    </source>
</evidence>
<dbReference type="InterPro" id="IPR000515">
    <property type="entry name" value="MetI-like"/>
</dbReference>
<dbReference type="GO" id="GO:0005886">
    <property type="term" value="C:plasma membrane"/>
    <property type="evidence" value="ECO:0007669"/>
    <property type="project" value="UniProtKB-SubCell"/>
</dbReference>
<dbReference type="RefSeq" id="WP_211040898.1">
    <property type="nucleotide sequence ID" value="NZ_JAELVF020000004.1"/>
</dbReference>
<evidence type="ECO:0000313" key="10">
    <source>
        <dbReference type="EMBL" id="MBU7600441.1"/>
    </source>
</evidence>
<organism evidence="10 11">
    <name type="scientific">Streptomyces tardus</name>
    <dbReference type="NCBI Taxonomy" id="2780544"/>
    <lineage>
        <taxon>Bacteria</taxon>
        <taxon>Bacillati</taxon>
        <taxon>Actinomycetota</taxon>
        <taxon>Actinomycetes</taxon>
        <taxon>Kitasatosporales</taxon>
        <taxon>Streptomycetaceae</taxon>
        <taxon>Streptomyces</taxon>
    </lineage>
</organism>
<evidence type="ECO:0000256" key="5">
    <source>
        <dbReference type="ARBA" id="ARBA00022989"/>
    </source>
</evidence>